<evidence type="ECO:0000256" key="3">
    <source>
        <dbReference type="ARBA" id="ARBA00023163"/>
    </source>
</evidence>
<dbReference type="SUPFAM" id="SSF46689">
    <property type="entry name" value="Homeodomain-like"/>
    <property type="match status" value="2"/>
</dbReference>
<dbReference type="GO" id="GO:0043565">
    <property type="term" value="F:sequence-specific DNA binding"/>
    <property type="evidence" value="ECO:0007669"/>
    <property type="project" value="InterPro"/>
</dbReference>
<evidence type="ECO:0000313" key="6">
    <source>
        <dbReference type="Proteomes" id="UP000045285"/>
    </source>
</evidence>
<dbReference type="CDD" id="cd03136">
    <property type="entry name" value="GATase1_AraC_ArgR_like"/>
    <property type="match status" value="1"/>
</dbReference>
<gene>
    <name evidence="5" type="ORF">MPL3356_450003</name>
</gene>
<keyword evidence="2" id="KW-0238">DNA-binding</keyword>
<dbReference type="PANTHER" id="PTHR43130">
    <property type="entry name" value="ARAC-FAMILY TRANSCRIPTIONAL REGULATOR"/>
    <property type="match status" value="1"/>
</dbReference>
<accession>A0A090EBB2</accession>
<dbReference type="InterPro" id="IPR009057">
    <property type="entry name" value="Homeodomain-like_sf"/>
</dbReference>
<dbReference type="Gene3D" id="1.10.10.60">
    <property type="entry name" value="Homeodomain-like"/>
    <property type="match status" value="2"/>
</dbReference>
<evidence type="ECO:0000256" key="2">
    <source>
        <dbReference type="ARBA" id="ARBA00023125"/>
    </source>
</evidence>
<evidence type="ECO:0000313" key="5">
    <source>
        <dbReference type="EMBL" id="CDX24832.1"/>
    </source>
</evidence>
<dbReference type="InterPro" id="IPR052158">
    <property type="entry name" value="INH-QAR"/>
</dbReference>
<dbReference type="Pfam" id="PF12833">
    <property type="entry name" value="HTH_18"/>
    <property type="match status" value="1"/>
</dbReference>
<protein>
    <submittedName>
        <fullName evidence="5">AraC family transcriptional regulator</fullName>
    </submittedName>
</protein>
<evidence type="ECO:0000256" key="1">
    <source>
        <dbReference type="ARBA" id="ARBA00023015"/>
    </source>
</evidence>
<dbReference type="AlphaFoldDB" id="A0A090EBB2"/>
<organism evidence="5 6">
    <name type="scientific">Mesorhizobium plurifarium</name>
    <dbReference type="NCBI Taxonomy" id="69974"/>
    <lineage>
        <taxon>Bacteria</taxon>
        <taxon>Pseudomonadati</taxon>
        <taxon>Pseudomonadota</taxon>
        <taxon>Alphaproteobacteria</taxon>
        <taxon>Hyphomicrobiales</taxon>
        <taxon>Phyllobacteriaceae</taxon>
        <taxon>Mesorhizobium</taxon>
    </lineage>
</organism>
<name>A0A090EBB2_MESPL</name>
<dbReference type="Gene3D" id="3.40.50.880">
    <property type="match status" value="1"/>
</dbReference>
<keyword evidence="6" id="KW-1185">Reference proteome</keyword>
<dbReference type="InterPro" id="IPR029062">
    <property type="entry name" value="Class_I_gatase-like"/>
</dbReference>
<dbReference type="Proteomes" id="UP000045285">
    <property type="component" value="Unassembled WGS sequence"/>
</dbReference>
<dbReference type="InterPro" id="IPR018060">
    <property type="entry name" value="HTH_AraC"/>
</dbReference>
<dbReference type="EMBL" id="CCMZ01000040">
    <property type="protein sequence ID" value="CDX24832.1"/>
    <property type="molecule type" value="Genomic_DNA"/>
</dbReference>
<evidence type="ECO:0000259" key="4">
    <source>
        <dbReference type="PROSITE" id="PS01124"/>
    </source>
</evidence>
<dbReference type="Pfam" id="PF01965">
    <property type="entry name" value="DJ-1_PfpI"/>
    <property type="match status" value="1"/>
</dbReference>
<keyword evidence="3" id="KW-0804">Transcription</keyword>
<dbReference type="PANTHER" id="PTHR43130:SF3">
    <property type="entry name" value="HTH-TYPE TRANSCRIPTIONAL REGULATOR RV1931C"/>
    <property type="match status" value="1"/>
</dbReference>
<dbReference type="SMART" id="SM00342">
    <property type="entry name" value="HTH_ARAC"/>
    <property type="match status" value="1"/>
</dbReference>
<dbReference type="PROSITE" id="PS01124">
    <property type="entry name" value="HTH_ARAC_FAMILY_2"/>
    <property type="match status" value="1"/>
</dbReference>
<dbReference type="PROSITE" id="PS00041">
    <property type="entry name" value="HTH_ARAC_FAMILY_1"/>
    <property type="match status" value="1"/>
</dbReference>
<dbReference type="SUPFAM" id="SSF52317">
    <property type="entry name" value="Class I glutamine amidotransferase-like"/>
    <property type="match status" value="1"/>
</dbReference>
<proteinExistence type="predicted"/>
<keyword evidence="1" id="KW-0805">Transcription regulation</keyword>
<sequence>MNAPFSPNAMSALPRPNDRAEMGQLLDIAVLVLPGFSHLALHAYIEPLRIANTLTKKRLFRWQVVGLDNQVVTGSNGLSISTFDALNAFATGKPGPDQLVIVAGEPIERQSTPNVNAFLRRTARRGIAISGIGTATWLLAQAGVLADSRCTIHWSRLAAFSEVFRKPRIREALFVKDGQYSTCAGELAAFDLAVDLVATHAGAFVAQEVCRHATVEGQRSGSSRQTGPSGIAFTGGSESLVAATRIMEENLEFPIPMDDLSKRVGISRRQLERLFRRHLGVPPSRYYLKLRIEHAKRLIEGTRLPVVDIAFASGFVSASHFSKCFRAIHGTSPQELRSTVPAWVGRGLG</sequence>
<reference evidence="6" key="1">
    <citation type="submission" date="2014-08" db="EMBL/GenBank/DDBJ databases">
        <authorList>
            <person name="Moulin L."/>
        </authorList>
    </citation>
    <scope>NUCLEOTIDE SEQUENCE [LARGE SCALE GENOMIC DNA]</scope>
</reference>
<feature type="domain" description="HTH araC/xylS-type" evidence="4">
    <location>
        <begin position="241"/>
        <end position="339"/>
    </location>
</feature>
<dbReference type="InterPro" id="IPR002818">
    <property type="entry name" value="DJ-1/PfpI"/>
</dbReference>
<dbReference type="GO" id="GO:0003700">
    <property type="term" value="F:DNA-binding transcription factor activity"/>
    <property type="evidence" value="ECO:0007669"/>
    <property type="project" value="InterPro"/>
</dbReference>
<dbReference type="InterPro" id="IPR018062">
    <property type="entry name" value="HTH_AraC-typ_CS"/>
</dbReference>